<accession>A0A9W6MEH7</accession>
<keyword evidence="1" id="KW-1133">Transmembrane helix</keyword>
<gene>
    <name evidence="2" type="ORF">GCM10017600_43960</name>
</gene>
<dbReference type="AlphaFoldDB" id="A0A9W6MEH7"/>
<feature type="transmembrane region" description="Helical" evidence="1">
    <location>
        <begin position="157"/>
        <end position="181"/>
    </location>
</feature>
<reference evidence="2" key="2">
    <citation type="submission" date="2023-01" db="EMBL/GenBank/DDBJ databases">
        <authorList>
            <person name="Sun Q."/>
            <person name="Evtushenko L."/>
        </authorList>
    </citation>
    <scope>NUCLEOTIDE SEQUENCE</scope>
    <source>
        <strain evidence="2">VKM Ac-2007</strain>
    </source>
</reference>
<evidence type="ECO:0000313" key="3">
    <source>
        <dbReference type="Proteomes" id="UP001143474"/>
    </source>
</evidence>
<dbReference type="RefSeq" id="WP_271219385.1">
    <property type="nucleotide sequence ID" value="NZ_BAAAVD010000008.1"/>
</dbReference>
<feature type="transmembrane region" description="Helical" evidence="1">
    <location>
        <begin position="116"/>
        <end position="145"/>
    </location>
</feature>
<keyword evidence="3" id="KW-1185">Reference proteome</keyword>
<reference evidence="2" key="1">
    <citation type="journal article" date="2014" name="Int. J. Syst. Evol. Microbiol.">
        <title>Complete genome sequence of Corynebacterium casei LMG S-19264T (=DSM 44701T), isolated from a smear-ripened cheese.</title>
        <authorList>
            <consortium name="US DOE Joint Genome Institute (JGI-PGF)"/>
            <person name="Walter F."/>
            <person name="Albersmeier A."/>
            <person name="Kalinowski J."/>
            <person name="Ruckert C."/>
        </authorList>
    </citation>
    <scope>NUCLEOTIDE SEQUENCE</scope>
    <source>
        <strain evidence="2">VKM Ac-2007</strain>
    </source>
</reference>
<comment type="caution">
    <text evidence="2">The sequence shown here is derived from an EMBL/GenBank/DDBJ whole genome shotgun (WGS) entry which is preliminary data.</text>
</comment>
<protein>
    <submittedName>
        <fullName evidence="2">Uncharacterized protein</fullName>
    </submittedName>
</protein>
<sequence>MSDALDGLVSAFQPGPTPGPGRTPGKIGMTILLVLWVGLGLLPFYVSIRDIELATGKIGRPGTLTVVSCESLGEGRYDCKGRFVADNGEARTVAVSPDSTVGDVKRAQLAPQGERAVATGAVGLLAALTMPFLGVGVLGFVPYVFLYVLRVRRGRRFTVILGSLLTAVSLVGVVTGMVAAYS</sequence>
<name>A0A9W6MEH7_9ACTN</name>
<keyword evidence="1" id="KW-0812">Transmembrane</keyword>
<feature type="transmembrane region" description="Helical" evidence="1">
    <location>
        <begin position="27"/>
        <end position="48"/>
    </location>
</feature>
<keyword evidence="1" id="KW-0472">Membrane</keyword>
<proteinExistence type="predicted"/>
<evidence type="ECO:0000313" key="2">
    <source>
        <dbReference type="EMBL" id="GLK10990.1"/>
    </source>
</evidence>
<evidence type="ECO:0000256" key="1">
    <source>
        <dbReference type="SAM" id="Phobius"/>
    </source>
</evidence>
<organism evidence="2 3">
    <name type="scientific">Streptosporangium carneum</name>
    <dbReference type="NCBI Taxonomy" id="47481"/>
    <lineage>
        <taxon>Bacteria</taxon>
        <taxon>Bacillati</taxon>
        <taxon>Actinomycetota</taxon>
        <taxon>Actinomycetes</taxon>
        <taxon>Streptosporangiales</taxon>
        <taxon>Streptosporangiaceae</taxon>
        <taxon>Streptosporangium</taxon>
    </lineage>
</organism>
<dbReference type="EMBL" id="BSEV01000009">
    <property type="protein sequence ID" value="GLK10990.1"/>
    <property type="molecule type" value="Genomic_DNA"/>
</dbReference>
<dbReference type="Proteomes" id="UP001143474">
    <property type="component" value="Unassembled WGS sequence"/>
</dbReference>